<dbReference type="PANTHER" id="PTHR21660:SF1">
    <property type="entry name" value="ACYL-COENZYME A THIOESTERASE 13"/>
    <property type="match status" value="1"/>
</dbReference>
<dbReference type="InterPro" id="IPR029069">
    <property type="entry name" value="HotDog_dom_sf"/>
</dbReference>
<dbReference type="InterPro" id="IPR006683">
    <property type="entry name" value="Thioestr_dom"/>
</dbReference>
<dbReference type="SUPFAM" id="SSF54637">
    <property type="entry name" value="Thioesterase/thiol ester dehydrase-isomerase"/>
    <property type="match status" value="1"/>
</dbReference>
<dbReference type="PANTHER" id="PTHR21660">
    <property type="entry name" value="THIOESTERASE SUPERFAMILY MEMBER-RELATED"/>
    <property type="match status" value="1"/>
</dbReference>
<comment type="similarity">
    <text evidence="1">Belongs to the thioesterase PaaI family.</text>
</comment>
<dbReference type="CDD" id="cd03440">
    <property type="entry name" value="hot_dog"/>
    <property type="match status" value="1"/>
</dbReference>
<reference evidence="5 6" key="1">
    <citation type="journal article" date="2014" name="PLoS Genet.">
        <title>Analysis of the Phlebiopsis gigantea genome, transcriptome and secretome provides insight into its pioneer colonization strategies of wood.</title>
        <authorList>
            <person name="Hori C."/>
            <person name="Ishida T."/>
            <person name="Igarashi K."/>
            <person name="Samejima M."/>
            <person name="Suzuki H."/>
            <person name="Master E."/>
            <person name="Ferreira P."/>
            <person name="Ruiz-Duenas F.J."/>
            <person name="Held B."/>
            <person name="Canessa P."/>
            <person name="Larrondo L.F."/>
            <person name="Schmoll M."/>
            <person name="Druzhinina I.S."/>
            <person name="Kubicek C.P."/>
            <person name="Gaskell J.A."/>
            <person name="Kersten P."/>
            <person name="St John F."/>
            <person name="Glasner J."/>
            <person name="Sabat G."/>
            <person name="Splinter BonDurant S."/>
            <person name="Syed K."/>
            <person name="Yadav J."/>
            <person name="Mgbeahuruike A.C."/>
            <person name="Kovalchuk A."/>
            <person name="Asiegbu F.O."/>
            <person name="Lackner G."/>
            <person name="Hoffmeister D."/>
            <person name="Rencoret J."/>
            <person name="Gutierrez A."/>
            <person name="Sun H."/>
            <person name="Lindquist E."/>
            <person name="Barry K."/>
            <person name="Riley R."/>
            <person name="Grigoriev I.V."/>
            <person name="Henrissat B."/>
            <person name="Kues U."/>
            <person name="Berka R.M."/>
            <person name="Martinez A.T."/>
            <person name="Covert S.F."/>
            <person name="Blanchette R.A."/>
            <person name="Cullen D."/>
        </authorList>
    </citation>
    <scope>NUCLEOTIDE SEQUENCE [LARGE SCALE GENOMIC DNA]</scope>
    <source>
        <strain evidence="5 6">11061_1 CR5-6</strain>
    </source>
</reference>
<evidence type="ECO:0000256" key="3">
    <source>
        <dbReference type="SAM" id="MobiDB-lite"/>
    </source>
</evidence>
<evidence type="ECO:0000256" key="1">
    <source>
        <dbReference type="ARBA" id="ARBA00008324"/>
    </source>
</evidence>
<evidence type="ECO:0000259" key="4">
    <source>
        <dbReference type="Pfam" id="PF03061"/>
    </source>
</evidence>
<dbReference type="HOGENOM" id="CLU_085799_0_1_1"/>
<dbReference type="OrthoDB" id="2831072at2759"/>
<keyword evidence="6" id="KW-1185">Reference proteome</keyword>
<gene>
    <name evidence="5" type="ORF">PHLGIDRAFT_11320</name>
</gene>
<feature type="region of interest" description="Disordered" evidence="3">
    <location>
        <begin position="1"/>
        <end position="24"/>
    </location>
</feature>
<sequence length="207" mass="22231">MTDSTARLRSLPKAGPPNDDVSKIRGNCTDEVKQLNVNILAYYAGVGASSVFGSEQAKQLRLVEANLSYPRTGGPITDNPSSLQAEAIYEIEVQEGMLNRVGGTMAGACMMHLLDVCTFGTLYVLGAAVNRDMGGLSLSMDIKYHEVASPGMVLSIVATSVSTRGRLLYSRGEVYERKTGKLIASALHTIKQFRSRGETTEKAAPKL</sequence>
<dbReference type="InterPro" id="IPR039298">
    <property type="entry name" value="ACOT13"/>
</dbReference>
<evidence type="ECO:0000313" key="5">
    <source>
        <dbReference type="EMBL" id="KIP10372.1"/>
    </source>
</evidence>
<organism evidence="5 6">
    <name type="scientific">Phlebiopsis gigantea (strain 11061_1 CR5-6)</name>
    <name type="common">White-rot fungus</name>
    <name type="synonym">Peniophora gigantea</name>
    <dbReference type="NCBI Taxonomy" id="745531"/>
    <lineage>
        <taxon>Eukaryota</taxon>
        <taxon>Fungi</taxon>
        <taxon>Dikarya</taxon>
        <taxon>Basidiomycota</taxon>
        <taxon>Agaricomycotina</taxon>
        <taxon>Agaricomycetes</taxon>
        <taxon>Polyporales</taxon>
        <taxon>Phanerochaetaceae</taxon>
        <taxon>Phlebiopsis</taxon>
    </lineage>
</organism>
<dbReference type="Pfam" id="PF03061">
    <property type="entry name" value="4HBT"/>
    <property type="match status" value="1"/>
</dbReference>
<dbReference type="GO" id="GO:0047617">
    <property type="term" value="F:fatty acyl-CoA hydrolase activity"/>
    <property type="evidence" value="ECO:0007669"/>
    <property type="project" value="InterPro"/>
</dbReference>
<evidence type="ECO:0000256" key="2">
    <source>
        <dbReference type="ARBA" id="ARBA00022801"/>
    </source>
</evidence>
<dbReference type="EMBL" id="KN840455">
    <property type="protein sequence ID" value="KIP10372.1"/>
    <property type="molecule type" value="Genomic_DNA"/>
</dbReference>
<accession>A0A0C3SBW0</accession>
<proteinExistence type="inferred from homology"/>
<protein>
    <recommendedName>
        <fullName evidence="4">Thioesterase domain-containing protein</fullName>
    </recommendedName>
</protein>
<name>A0A0C3SBW0_PHLG1</name>
<evidence type="ECO:0000313" key="6">
    <source>
        <dbReference type="Proteomes" id="UP000053257"/>
    </source>
</evidence>
<feature type="domain" description="Thioesterase" evidence="4">
    <location>
        <begin position="102"/>
        <end position="180"/>
    </location>
</feature>
<dbReference type="AlphaFoldDB" id="A0A0C3SBW0"/>
<keyword evidence="2" id="KW-0378">Hydrolase</keyword>
<dbReference type="STRING" id="745531.A0A0C3SBW0"/>
<dbReference type="Proteomes" id="UP000053257">
    <property type="component" value="Unassembled WGS sequence"/>
</dbReference>
<dbReference type="Gene3D" id="3.10.129.10">
    <property type="entry name" value="Hotdog Thioesterase"/>
    <property type="match status" value="1"/>
</dbReference>